<evidence type="ECO:0000256" key="1">
    <source>
        <dbReference type="SAM" id="SignalP"/>
    </source>
</evidence>
<comment type="caution">
    <text evidence="4">The sequence shown here is derived from an EMBL/GenBank/DDBJ whole genome shotgun (WGS) entry which is preliminary data.</text>
</comment>
<dbReference type="Proteomes" id="UP001139409">
    <property type="component" value="Unassembled WGS sequence"/>
</dbReference>
<dbReference type="RefSeq" id="WP_225698491.1">
    <property type="nucleotide sequence ID" value="NZ_JAIXNE010000002.1"/>
</dbReference>
<dbReference type="EMBL" id="JAIXNE010000003">
    <property type="protein sequence ID" value="MCA6076566.1"/>
    <property type="molecule type" value="Genomic_DNA"/>
</dbReference>
<keyword evidence="1" id="KW-0732">Signal</keyword>
<gene>
    <name evidence="2" type="ORF">LDX50_10940</name>
    <name evidence="3" type="ORF">LDX50_16910</name>
    <name evidence="4" type="ORF">LDX50_22630</name>
</gene>
<accession>A0A9X1HSV7</accession>
<dbReference type="EMBL" id="JAIXNE010000004">
    <property type="protein sequence ID" value="MCA6077694.1"/>
    <property type="molecule type" value="Genomic_DNA"/>
</dbReference>
<reference evidence="4" key="1">
    <citation type="submission" date="2021-09" db="EMBL/GenBank/DDBJ databases">
        <title>Fulvivirga sp. isolated from coastal sediment.</title>
        <authorList>
            <person name="Yu H."/>
        </authorList>
    </citation>
    <scope>NUCLEOTIDE SEQUENCE</scope>
    <source>
        <strain evidence="4">1062</strain>
    </source>
</reference>
<evidence type="ECO:0000313" key="2">
    <source>
        <dbReference type="EMBL" id="MCA6075389.1"/>
    </source>
</evidence>
<name>A0A9X1HSV7_9BACT</name>
<proteinExistence type="predicted"/>
<dbReference type="AlphaFoldDB" id="A0A9X1HSV7"/>
<evidence type="ECO:0000313" key="4">
    <source>
        <dbReference type="EMBL" id="MCA6077694.1"/>
    </source>
</evidence>
<protein>
    <recommendedName>
        <fullName evidence="6">DUF5103 domain-containing protein</fullName>
    </recommendedName>
</protein>
<keyword evidence="5" id="KW-1185">Reference proteome</keyword>
<evidence type="ECO:0008006" key="6">
    <source>
        <dbReference type="Google" id="ProtNLM"/>
    </source>
</evidence>
<evidence type="ECO:0000313" key="3">
    <source>
        <dbReference type="EMBL" id="MCA6076566.1"/>
    </source>
</evidence>
<dbReference type="EMBL" id="JAIXNE010000002">
    <property type="protein sequence ID" value="MCA6075389.1"/>
    <property type="molecule type" value="Genomic_DNA"/>
</dbReference>
<evidence type="ECO:0000313" key="5">
    <source>
        <dbReference type="Proteomes" id="UP001139409"/>
    </source>
</evidence>
<sequence>MLRTTLILFAGLLLLTLTVSAQEQVARYEQEKKDNGEYFTVIPGGEYGILLVREDNSVRGRENKWILTNLDTDLEEKWTRELSVESKFDFRAYEHFRNHLYIVFVEADRIVSEFLILQIDLESGRIVPYAIQNELAFELTNIIAVQDRLVMAGYVRESPTILSYTVNDKKFDVVPGYFTAKSDIIDLRPNMDGITYNIVTMERSYSGYFLRLRTYSYDSDILFEREVQMRDNLQIIDGLTLGFVNGNIAIAGSYGSQNSNFIQGLYFAIIKPEGQDNTVKYHDFGNFEHFFDYTSPRRAERLEEKASEMSGRGKDMKLSLRLFLHNMIEVNGEYVLFAEVYDQNYQRGNVPYYYSPYDRFTSIYNPYRYRYFREAYRGYDDIQNTLEFEFLEAIVIGLSGDGDVKWDNSLVVEDLEQTSTSSMVDAYADRSFVHMLYKHEEEIVYKSIPYSSVPVEENWIPLRLEKDQDNIKSTDEETGGVGYWFNNAFYVWGFHRVASAEGKRNVIFINKVIF</sequence>
<organism evidence="4 5">
    <name type="scientific">Fulvivirga sedimenti</name>
    <dbReference type="NCBI Taxonomy" id="2879465"/>
    <lineage>
        <taxon>Bacteria</taxon>
        <taxon>Pseudomonadati</taxon>
        <taxon>Bacteroidota</taxon>
        <taxon>Cytophagia</taxon>
        <taxon>Cytophagales</taxon>
        <taxon>Fulvivirgaceae</taxon>
        <taxon>Fulvivirga</taxon>
    </lineage>
</organism>
<feature type="chain" id="PRO_5041194997" description="DUF5103 domain-containing protein" evidence="1">
    <location>
        <begin position="22"/>
        <end position="514"/>
    </location>
</feature>
<feature type="signal peptide" evidence="1">
    <location>
        <begin position="1"/>
        <end position="21"/>
    </location>
</feature>